<keyword evidence="2" id="KW-1185">Reference proteome</keyword>
<protein>
    <submittedName>
        <fullName evidence="1">Uncharacterized protein</fullName>
    </submittedName>
</protein>
<dbReference type="AlphaFoldDB" id="A0A392SFD3"/>
<name>A0A392SFD3_9FABA</name>
<comment type="caution">
    <text evidence="1">The sequence shown here is derived from an EMBL/GenBank/DDBJ whole genome shotgun (WGS) entry which is preliminary data.</text>
</comment>
<reference evidence="1 2" key="1">
    <citation type="journal article" date="2018" name="Front. Plant Sci.">
        <title>Red Clover (Trifolium pratense) and Zigzag Clover (T. medium) - A Picture of Genomic Similarities and Differences.</title>
        <authorList>
            <person name="Dluhosova J."/>
            <person name="Istvanek J."/>
            <person name="Nedelnik J."/>
            <person name="Repkova J."/>
        </authorList>
    </citation>
    <scope>NUCLEOTIDE SEQUENCE [LARGE SCALE GENOMIC DNA]</scope>
    <source>
        <strain evidence="2">cv. 10/8</strain>
        <tissue evidence="1">Leaf</tissue>
    </source>
</reference>
<dbReference type="Proteomes" id="UP000265520">
    <property type="component" value="Unassembled WGS sequence"/>
</dbReference>
<organism evidence="1 2">
    <name type="scientific">Trifolium medium</name>
    <dbReference type="NCBI Taxonomy" id="97028"/>
    <lineage>
        <taxon>Eukaryota</taxon>
        <taxon>Viridiplantae</taxon>
        <taxon>Streptophyta</taxon>
        <taxon>Embryophyta</taxon>
        <taxon>Tracheophyta</taxon>
        <taxon>Spermatophyta</taxon>
        <taxon>Magnoliopsida</taxon>
        <taxon>eudicotyledons</taxon>
        <taxon>Gunneridae</taxon>
        <taxon>Pentapetalae</taxon>
        <taxon>rosids</taxon>
        <taxon>fabids</taxon>
        <taxon>Fabales</taxon>
        <taxon>Fabaceae</taxon>
        <taxon>Papilionoideae</taxon>
        <taxon>50 kb inversion clade</taxon>
        <taxon>NPAAA clade</taxon>
        <taxon>Hologalegina</taxon>
        <taxon>IRL clade</taxon>
        <taxon>Trifolieae</taxon>
        <taxon>Trifolium</taxon>
    </lineage>
</organism>
<evidence type="ECO:0000313" key="1">
    <source>
        <dbReference type="EMBL" id="MCI47643.1"/>
    </source>
</evidence>
<dbReference type="EMBL" id="LXQA010374934">
    <property type="protein sequence ID" value="MCI47643.1"/>
    <property type="molecule type" value="Genomic_DNA"/>
</dbReference>
<sequence length="27" mass="3141">ILVEFINIRIPLNGIMFSEKLIKLRIG</sequence>
<evidence type="ECO:0000313" key="2">
    <source>
        <dbReference type="Proteomes" id="UP000265520"/>
    </source>
</evidence>
<feature type="non-terminal residue" evidence="1">
    <location>
        <position position="1"/>
    </location>
</feature>
<accession>A0A392SFD3</accession>
<proteinExistence type="predicted"/>